<feature type="transmembrane region" description="Helical" evidence="2">
    <location>
        <begin position="231"/>
        <end position="250"/>
    </location>
</feature>
<keyword evidence="2" id="KW-0472">Membrane</keyword>
<feature type="region of interest" description="Disordered" evidence="1">
    <location>
        <begin position="1"/>
        <end position="28"/>
    </location>
</feature>
<dbReference type="EMBL" id="JBHSLN010000012">
    <property type="protein sequence ID" value="MFC5296526.1"/>
    <property type="molecule type" value="Genomic_DNA"/>
</dbReference>
<organism evidence="3 4">
    <name type="scientific">Brachybacterium tyrofermentans</name>
    <dbReference type="NCBI Taxonomy" id="47848"/>
    <lineage>
        <taxon>Bacteria</taxon>
        <taxon>Bacillati</taxon>
        <taxon>Actinomycetota</taxon>
        <taxon>Actinomycetes</taxon>
        <taxon>Micrococcales</taxon>
        <taxon>Dermabacteraceae</taxon>
        <taxon>Brachybacterium</taxon>
    </lineage>
</organism>
<evidence type="ECO:0000256" key="2">
    <source>
        <dbReference type="SAM" id="Phobius"/>
    </source>
</evidence>
<dbReference type="Proteomes" id="UP001595937">
    <property type="component" value="Unassembled WGS sequence"/>
</dbReference>
<dbReference type="InterPro" id="IPR010390">
    <property type="entry name" value="ABC-2_transporter-like"/>
</dbReference>
<feature type="transmembrane region" description="Helical" evidence="2">
    <location>
        <begin position="262"/>
        <end position="282"/>
    </location>
</feature>
<feature type="transmembrane region" description="Helical" evidence="2">
    <location>
        <begin position="146"/>
        <end position="165"/>
    </location>
</feature>
<sequence>MAENSRPRSSAPSDPSTPSRRSDPSDRPVSTARMVWTLYASRIRSQASFRTSFVSDSLGQVLIVGTEFLELWVILSQVSTLGGMTLPQVAVVYGLGALAFGIGDMLFGEIDGLSSYIKSGKLETLLIRPVPLLLQISSLDLSLRRIGRIVVGLAMYVTALGIAGFQPTPMLLMLAVLAPLAGAVLFGALFTMAGALQFWLVDGREFANAFTYGGNYVATTPGAVFALPMRAFFTFVIPATLIAYAPTLVLLDLPGPALIPSWAGWLGLPAAVLVWIVAGLLWRSGVRRYTGAGG</sequence>
<evidence type="ECO:0000313" key="4">
    <source>
        <dbReference type="Proteomes" id="UP001595937"/>
    </source>
</evidence>
<name>A0ABW0FDA2_9MICO</name>
<reference evidence="4" key="1">
    <citation type="journal article" date="2019" name="Int. J. Syst. Evol. Microbiol.">
        <title>The Global Catalogue of Microorganisms (GCM) 10K type strain sequencing project: providing services to taxonomists for standard genome sequencing and annotation.</title>
        <authorList>
            <consortium name="The Broad Institute Genomics Platform"/>
            <consortium name="The Broad Institute Genome Sequencing Center for Infectious Disease"/>
            <person name="Wu L."/>
            <person name="Ma J."/>
        </authorList>
    </citation>
    <scope>NUCLEOTIDE SEQUENCE [LARGE SCALE GENOMIC DNA]</scope>
    <source>
        <strain evidence="4">CGMCC 1.16455</strain>
    </source>
</reference>
<accession>A0ABW0FDA2</accession>
<dbReference type="Pfam" id="PF06182">
    <property type="entry name" value="ABC2_membrane_6"/>
    <property type="match status" value="1"/>
</dbReference>
<dbReference type="PANTHER" id="PTHR36833:SF1">
    <property type="entry name" value="INTEGRAL MEMBRANE TRANSPORT PROTEIN"/>
    <property type="match status" value="1"/>
</dbReference>
<feature type="transmembrane region" description="Helical" evidence="2">
    <location>
        <begin position="171"/>
        <end position="196"/>
    </location>
</feature>
<feature type="compositionally biased region" description="Low complexity" evidence="1">
    <location>
        <begin position="7"/>
        <end position="19"/>
    </location>
</feature>
<evidence type="ECO:0000256" key="1">
    <source>
        <dbReference type="SAM" id="MobiDB-lite"/>
    </source>
</evidence>
<dbReference type="PANTHER" id="PTHR36833">
    <property type="entry name" value="SLR0610 PROTEIN-RELATED"/>
    <property type="match status" value="1"/>
</dbReference>
<keyword evidence="2" id="KW-1133">Transmembrane helix</keyword>
<dbReference type="GeneID" id="303298403"/>
<proteinExistence type="predicted"/>
<gene>
    <name evidence="3" type="ORF">ACFPK8_03315</name>
</gene>
<keyword evidence="2" id="KW-0812">Transmembrane</keyword>
<dbReference type="RefSeq" id="WP_343925436.1">
    <property type="nucleotide sequence ID" value="NZ_BAAAIR010000046.1"/>
</dbReference>
<protein>
    <submittedName>
        <fullName evidence="3">ABC transporter permease</fullName>
    </submittedName>
</protein>
<comment type="caution">
    <text evidence="3">The sequence shown here is derived from an EMBL/GenBank/DDBJ whole genome shotgun (WGS) entry which is preliminary data.</text>
</comment>
<evidence type="ECO:0000313" key="3">
    <source>
        <dbReference type="EMBL" id="MFC5296526.1"/>
    </source>
</evidence>
<keyword evidence="4" id="KW-1185">Reference proteome</keyword>